<gene>
    <name evidence="1" type="ORF">L596_025192</name>
</gene>
<name>A0A4U5M788_STECR</name>
<accession>A0A4U5M788</accession>
<sequence length="71" mass="7970">MFNHIKLSRPFKIEEHLSGTVVALTKNIKPVSSLASSFTWYIISFSGFKPFLTEKAWLATEVVSLKIPSIS</sequence>
<evidence type="ECO:0000313" key="1">
    <source>
        <dbReference type="EMBL" id="TKR64702.1"/>
    </source>
</evidence>
<dbReference type="EMBL" id="AZBU02000009">
    <property type="protein sequence ID" value="TKR64702.1"/>
    <property type="molecule type" value="Genomic_DNA"/>
</dbReference>
<protein>
    <submittedName>
        <fullName evidence="1">Uncharacterized protein</fullName>
    </submittedName>
</protein>
<comment type="caution">
    <text evidence="1">The sequence shown here is derived from an EMBL/GenBank/DDBJ whole genome shotgun (WGS) entry which is preliminary data.</text>
</comment>
<keyword evidence="2" id="KW-1185">Reference proteome</keyword>
<evidence type="ECO:0000313" key="2">
    <source>
        <dbReference type="Proteomes" id="UP000298663"/>
    </source>
</evidence>
<dbReference type="AlphaFoldDB" id="A0A4U5M788"/>
<reference evidence="1 2" key="2">
    <citation type="journal article" date="2019" name="G3 (Bethesda)">
        <title>Hybrid Assembly of the Genome of the Entomopathogenic Nematode Steinernema carpocapsae Identifies the X-Chromosome.</title>
        <authorList>
            <person name="Serra L."/>
            <person name="Macchietto M."/>
            <person name="Macias-Munoz A."/>
            <person name="McGill C.J."/>
            <person name="Rodriguez I.M."/>
            <person name="Rodriguez B."/>
            <person name="Murad R."/>
            <person name="Mortazavi A."/>
        </authorList>
    </citation>
    <scope>NUCLEOTIDE SEQUENCE [LARGE SCALE GENOMIC DNA]</scope>
    <source>
        <strain evidence="1 2">ALL</strain>
    </source>
</reference>
<proteinExistence type="predicted"/>
<dbReference type="Proteomes" id="UP000298663">
    <property type="component" value="Unassembled WGS sequence"/>
</dbReference>
<organism evidence="1 2">
    <name type="scientific">Steinernema carpocapsae</name>
    <name type="common">Entomopathogenic nematode</name>
    <dbReference type="NCBI Taxonomy" id="34508"/>
    <lineage>
        <taxon>Eukaryota</taxon>
        <taxon>Metazoa</taxon>
        <taxon>Ecdysozoa</taxon>
        <taxon>Nematoda</taxon>
        <taxon>Chromadorea</taxon>
        <taxon>Rhabditida</taxon>
        <taxon>Tylenchina</taxon>
        <taxon>Panagrolaimomorpha</taxon>
        <taxon>Strongyloidoidea</taxon>
        <taxon>Steinernematidae</taxon>
        <taxon>Steinernema</taxon>
    </lineage>
</organism>
<reference evidence="1 2" key="1">
    <citation type="journal article" date="2015" name="Genome Biol.">
        <title>Comparative genomics of Steinernema reveals deeply conserved gene regulatory networks.</title>
        <authorList>
            <person name="Dillman A.R."/>
            <person name="Macchietto M."/>
            <person name="Porter C.F."/>
            <person name="Rogers A."/>
            <person name="Williams B."/>
            <person name="Antoshechkin I."/>
            <person name="Lee M.M."/>
            <person name="Goodwin Z."/>
            <person name="Lu X."/>
            <person name="Lewis E.E."/>
            <person name="Goodrich-Blair H."/>
            <person name="Stock S.P."/>
            <person name="Adams B.J."/>
            <person name="Sternberg P.W."/>
            <person name="Mortazavi A."/>
        </authorList>
    </citation>
    <scope>NUCLEOTIDE SEQUENCE [LARGE SCALE GENOMIC DNA]</scope>
    <source>
        <strain evidence="1 2">ALL</strain>
    </source>
</reference>